<dbReference type="AlphaFoldDB" id="A0A2D4K6Y7"/>
<organism evidence="1">
    <name type="scientific">Micrurus paraensis</name>
    <dbReference type="NCBI Taxonomy" id="1970185"/>
    <lineage>
        <taxon>Eukaryota</taxon>
        <taxon>Metazoa</taxon>
        <taxon>Chordata</taxon>
        <taxon>Craniata</taxon>
        <taxon>Vertebrata</taxon>
        <taxon>Euteleostomi</taxon>
        <taxon>Lepidosauria</taxon>
        <taxon>Squamata</taxon>
        <taxon>Bifurcata</taxon>
        <taxon>Unidentata</taxon>
        <taxon>Episquamata</taxon>
        <taxon>Toxicofera</taxon>
        <taxon>Serpentes</taxon>
        <taxon>Colubroidea</taxon>
        <taxon>Elapidae</taxon>
        <taxon>Elapinae</taxon>
        <taxon>Micrurus</taxon>
    </lineage>
</organism>
<proteinExistence type="predicted"/>
<dbReference type="EMBL" id="IACL01042481">
    <property type="protein sequence ID" value="LAB04452.1"/>
    <property type="molecule type" value="Transcribed_RNA"/>
</dbReference>
<name>A0A2D4K6Y7_9SAUR</name>
<reference evidence="1" key="1">
    <citation type="submission" date="2017-07" db="EMBL/GenBank/DDBJ databases">
        <authorList>
            <person name="Mikheyev A."/>
            <person name="Grau M."/>
        </authorList>
    </citation>
    <scope>NUCLEOTIDE SEQUENCE</scope>
    <source>
        <tissue evidence="1">Venom_gland</tissue>
    </source>
</reference>
<evidence type="ECO:0000313" key="1">
    <source>
        <dbReference type="EMBL" id="LAB04452.1"/>
    </source>
</evidence>
<reference evidence="1" key="2">
    <citation type="submission" date="2017-11" db="EMBL/GenBank/DDBJ databases">
        <title>Coralsnake Venomics: Analyses of Venom Gland Transcriptomes and Proteomes of Six Brazilian Taxa.</title>
        <authorList>
            <person name="Aird S.D."/>
            <person name="Jorge da Silva N."/>
            <person name="Qiu L."/>
            <person name="Villar-Briones A."/>
            <person name="Aparecida-Saddi V."/>
            <person name="Campos-Telles M.P."/>
            <person name="Grau M."/>
            <person name="Mikheyev A.S."/>
        </authorList>
    </citation>
    <scope>NUCLEOTIDE SEQUENCE</scope>
    <source>
        <tissue evidence="1">Venom_gland</tissue>
    </source>
</reference>
<sequence>MKTIQFPDLYGGSALNTGDRDSISGTDPKGYFRGGAGGAERDLIDLLPSEYQSMHGPLLFVGVNSDLILGSSKSLILKDGVGHIVGGGLRTDFWPVLIINALHSPYLHSSDVHCPLNPLNP</sequence>
<accession>A0A2D4K6Y7</accession>
<protein>
    <submittedName>
        <fullName evidence="1">Uncharacterized protein</fullName>
    </submittedName>
</protein>